<evidence type="ECO:0000313" key="3">
    <source>
        <dbReference type="Proteomes" id="UP000054097"/>
    </source>
</evidence>
<feature type="compositionally biased region" description="Polar residues" evidence="1">
    <location>
        <begin position="348"/>
        <end position="359"/>
    </location>
</feature>
<name>A0A0C2X1M3_SERVB</name>
<dbReference type="AlphaFoldDB" id="A0A0C2X1M3"/>
<proteinExistence type="predicted"/>
<reference evidence="2 3" key="1">
    <citation type="submission" date="2014-04" db="EMBL/GenBank/DDBJ databases">
        <authorList>
            <consortium name="DOE Joint Genome Institute"/>
            <person name="Kuo A."/>
            <person name="Zuccaro A."/>
            <person name="Kohler A."/>
            <person name="Nagy L.G."/>
            <person name="Floudas D."/>
            <person name="Copeland A."/>
            <person name="Barry K.W."/>
            <person name="Cichocki N."/>
            <person name="Veneault-Fourrey C."/>
            <person name="LaButti K."/>
            <person name="Lindquist E.A."/>
            <person name="Lipzen A."/>
            <person name="Lundell T."/>
            <person name="Morin E."/>
            <person name="Murat C."/>
            <person name="Sun H."/>
            <person name="Tunlid A."/>
            <person name="Henrissat B."/>
            <person name="Grigoriev I.V."/>
            <person name="Hibbett D.S."/>
            <person name="Martin F."/>
            <person name="Nordberg H.P."/>
            <person name="Cantor M.N."/>
            <person name="Hua S.X."/>
        </authorList>
    </citation>
    <scope>NUCLEOTIDE SEQUENCE [LARGE SCALE GENOMIC DNA]</scope>
    <source>
        <strain evidence="2 3">MAFF 305830</strain>
    </source>
</reference>
<protein>
    <submittedName>
        <fullName evidence="2">Uncharacterized protein</fullName>
    </submittedName>
</protein>
<feature type="region of interest" description="Disordered" evidence="1">
    <location>
        <begin position="18"/>
        <end position="44"/>
    </location>
</feature>
<dbReference type="EMBL" id="KN824280">
    <property type="protein sequence ID" value="KIM32153.1"/>
    <property type="molecule type" value="Genomic_DNA"/>
</dbReference>
<dbReference type="OrthoDB" id="3363286at2759"/>
<reference evidence="3" key="2">
    <citation type="submission" date="2015-01" db="EMBL/GenBank/DDBJ databases">
        <title>Evolutionary Origins and Diversification of the Mycorrhizal Mutualists.</title>
        <authorList>
            <consortium name="DOE Joint Genome Institute"/>
            <consortium name="Mycorrhizal Genomics Consortium"/>
            <person name="Kohler A."/>
            <person name="Kuo A."/>
            <person name="Nagy L.G."/>
            <person name="Floudas D."/>
            <person name="Copeland A."/>
            <person name="Barry K.W."/>
            <person name="Cichocki N."/>
            <person name="Veneault-Fourrey C."/>
            <person name="LaButti K."/>
            <person name="Lindquist E.A."/>
            <person name="Lipzen A."/>
            <person name="Lundell T."/>
            <person name="Morin E."/>
            <person name="Murat C."/>
            <person name="Riley R."/>
            <person name="Ohm R."/>
            <person name="Sun H."/>
            <person name="Tunlid A."/>
            <person name="Henrissat B."/>
            <person name="Grigoriev I.V."/>
            <person name="Hibbett D.S."/>
            <person name="Martin F."/>
        </authorList>
    </citation>
    <scope>NUCLEOTIDE SEQUENCE [LARGE SCALE GENOMIC DNA]</scope>
    <source>
        <strain evidence="3">MAFF 305830</strain>
    </source>
</reference>
<dbReference type="Proteomes" id="UP000054097">
    <property type="component" value="Unassembled WGS sequence"/>
</dbReference>
<feature type="region of interest" description="Disordered" evidence="1">
    <location>
        <begin position="344"/>
        <end position="368"/>
    </location>
</feature>
<organism evidence="2 3">
    <name type="scientific">Serendipita vermifera MAFF 305830</name>
    <dbReference type="NCBI Taxonomy" id="933852"/>
    <lineage>
        <taxon>Eukaryota</taxon>
        <taxon>Fungi</taxon>
        <taxon>Dikarya</taxon>
        <taxon>Basidiomycota</taxon>
        <taxon>Agaricomycotina</taxon>
        <taxon>Agaricomycetes</taxon>
        <taxon>Sebacinales</taxon>
        <taxon>Serendipitaceae</taxon>
        <taxon>Serendipita</taxon>
    </lineage>
</organism>
<feature type="region of interest" description="Disordered" evidence="1">
    <location>
        <begin position="267"/>
        <end position="294"/>
    </location>
</feature>
<dbReference type="HOGENOM" id="CLU_048619_0_0_1"/>
<keyword evidence="3" id="KW-1185">Reference proteome</keyword>
<gene>
    <name evidence="2" type="ORF">M408DRAFT_14640</name>
</gene>
<accession>A0A0C2X1M3</accession>
<evidence type="ECO:0000313" key="2">
    <source>
        <dbReference type="EMBL" id="KIM32153.1"/>
    </source>
</evidence>
<sequence length="422" mass="47978">MPRLLRRLARYLEAESSGKIKFRQRQPQGQETEKRPAQPLKKRLPITYRRDRDRSFLLDVNPLIEKELYEVPKERAPLLPSEQRMPRPADGRRAMNQVELDAAASPYMRMLCSPLRTCLFTRAILPNDMLIRFGGALDPETNARYLLPNNIEHPKYSEQAKGRSFWVSCRKEAVKHMVATGMHGMILPNLNSHSMITEQIEELLQKRLVQELELLRDRLLTAPRQTASLEEPVIRTLTSEELEDVLTNSGGDLTGGAAILLFQEEPDQPKEQGQPEASASSHPIEGAPLSNSASRLITDRSSPLPARFVPLYDTATFLSIDIRRNIQSLLKDILRTEMRARRRIAKSDVTTPEPSTTPQPDRPKGPQAYLLRSTSKTLHRADTVPVCIALWRLRLWAGQGWSKSLWGPWEVPPYIDPATNNP</sequence>
<dbReference type="STRING" id="933852.A0A0C2X1M3"/>
<evidence type="ECO:0000256" key="1">
    <source>
        <dbReference type="SAM" id="MobiDB-lite"/>
    </source>
</evidence>